<accession>A0AAD9PI27</accession>
<evidence type="ECO:0000313" key="3">
    <source>
        <dbReference type="Proteomes" id="UP001214638"/>
    </source>
</evidence>
<dbReference type="GeneID" id="94337752"/>
<protein>
    <submittedName>
        <fullName evidence="2">Uncharacterized protein</fullName>
    </submittedName>
</protein>
<reference evidence="2" key="1">
    <citation type="journal article" date="2023" name="Nat. Microbiol.">
        <title>Babesia duncani multi-omics identifies virulence factors and drug targets.</title>
        <authorList>
            <person name="Singh P."/>
            <person name="Lonardi S."/>
            <person name="Liang Q."/>
            <person name="Vydyam P."/>
            <person name="Khabirova E."/>
            <person name="Fang T."/>
            <person name="Gihaz S."/>
            <person name="Thekkiniath J."/>
            <person name="Munshi M."/>
            <person name="Abel S."/>
            <person name="Ciampossin L."/>
            <person name="Batugedara G."/>
            <person name="Gupta M."/>
            <person name="Lu X.M."/>
            <person name="Lenz T."/>
            <person name="Chakravarty S."/>
            <person name="Cornillot E."/>
            <person name="Hu Y."/>
            <person name="Ma W."/>
            <person name="Gonzalez L.M."/>
            <person name="Sanchez S."/>
            <person name="Estrada K."/>
            <person name="Sanchez-Flores A."/>
            <person name="Montero E."/>
            <person name="Harb O.S."/>
            <person name="Le Roch K.G."/>
            <person name="Mamoun C.B."/>
        </authorList>
    </citation>
    <scope>NUCLEOTIDE SEQUENCE</scope>
    <source>
        <strain evidence="2">WA1</strain>
    </source>
</reference>
<name>A0AAD9PI27_9APIC</name>
<evidence type="ECO:0000256" key="1">
    <source>
        <dbReference type="SAM" id="MobiDB-lite"/>
    </source>
</evidence>
<evidence type="ECO:0000313" key="2">
    <source>
        <dbReference type="EMBL" id="KAK2195153.1"/>
    </source>
</evidence>
<dbReference type="EMBL" id="JALLKP010000005">
    <property type="protein sequence ID" value="KAK2195153.1"/>
    <property type="molecule type" value="Genomic_DNA"/>
</dbReference>
<organism evidence="2 3">
    <name type="scientific">Babesia duncani</name>
    <dbReference type="NCBI Taxonomy" id="323732"/>
    <lineage>
        <taxon>Eukaryota</taxon>
        <taxon>Sar</taxon>
        <taxon>Alveolata</taxon>
        <taxon>Apicomplexa</taxon>
        <taxon>Aconoidasida</taxon>
        <taxon>Piroplasmida</taxon>
        <taxon>Babesiidae</taxon>
        <taxon>Babesia</taxon>
    </lineage>
</organism>
<sequence>MVACYVYVAIYWLSILYPVHSILDERRLEPVGIDITDHDSSDHISVAAIIFNEYATGHVFTPIDTGGFNIITDGYQIIWESGREETKRINHYEAYGIHFLSFNSESKNDEAIKNIYYKKEPGKQWEPTDYKGCERIRFMYFNVTSLDIGKSTTNDFFRVTDKSTADFVNKLIEVNSRTLIVEAFFTVSFPLYTFVNLLEQCKVILLLGPPNKLECKIVIAQPGGHHESEHIQMNNGEWMPISRSLRGKDENTLGTQPMPMGSVGTLDKEDDLTSQKKTSDPFPNSKLRSDKDTELADQIEISFEGKVKSHATNSKPEEKSSTSTVENIKSDFNIKSYLILYYCVLITICFGSKARFYSTKFQYNKFILLHNIGYKVDPSIDTNVTGHSEILVKITKNIFFIGDMDFNIHFDVVIAFTPIGISE</sequence>
<dbReference type="RefSeq" id="XP_067801996.1">
    <property type="nucleotide sequence ID" value="XM_067948465.1"/>
</dbReference>
<dbReference type="KEGG" id="bdw:94337752"/>
<dbReference type="Proteomes" id="UP001214638">
    <property type="component" value="Unassembled WGS sequence"/>
</dbReference>
<feature type="region of interest" description="Disordered" evidence="1">
    <location>
        <begin position="247"/>
        <end position="293"/>
    </location>
</feature>
<comment type="caution">
    <text evidence="2">The sequence shown here is derived from an EMBL/GenBank/DDBJ whole genome shotgun (WGS) entry which is preliminary data.</text>
</comment>
<proteinExistence type="predicted"/>
<gene>
    <name evidence="2" type="ORF">BdWA1_003455</name>
</gene>
<dbReference type="AlphaFoldDB" id="A0AAD9PI27"/>
<keyword evidence="3" id="KW-1185">Reference proteome</keyword>